<evidence type="ECO:0000256" key="12">
    <source>
        <dbReference type="PROSITE-ProRule" id="PRU00104"/>
    </source>
</evidence>
<dbReference type="InterPro" id="IPR000569">
    <property type="entry name" value="HECT_dom"/>
</dbReference>
<feature type="region of interest" description="Disordered" evidence="13">
    <location>
        <begin position="2862"/>
        <end position="2943"/>
    </location>
</feature>
<keyword evidence="18" id="KW-1185">Reference proteome</keyword>
<dbReference type="FunFam" id="3.90.1750.10:FF:000003">
    <property type="entry name" value="E3 ubiquitin-protein ligase UPL1"/>
    <property type="match status" value="1"/>
</dbReference>
<feature type="compositionally biased region" description="Basic and acidic residues" evidence="13">
    <location>
        <begin position="2236"/>
        <end position="2251"/>
    </location>
</feature>
<feature type="compositionally biased region" description="Low complexity" evidence="13">
    <location>
        <begin position="2749"/>
        <end position="2773"/>
    </location>
</feature>
<evidence type="ECO:0000256" key="9">
    <source>
        <dbReference type="ARBA" id="ARBA00023204"/>
    </source>
</evidence>
<dbReference type="EC" id="2.3.2.26" evidence="4"/>
<evidence type="ECO:0000256" key="5">
    <source>
        <dbReference type="ARBA" id="ARBA00022553"/>
    </source>
</evidence>
<dbReference type="Gene3D" id="3.30.720.50">
    <property type="match status" value="1"/>
</dbReference>
<dbReference type="CDD" id="cd14288">
    <property type="entry name" value="UBA_HUWE1"/>
    <property type="match status" value="1"/>
</dbReference>
<dbReference type="InterPro" id="IPR050409">
    <property type="entry name" value="E3_ubiq-protein_ligase"/>
</dbReference>
<dbReference type="Gene3D" id="3.30.2160.10">
    <property type="entry name" value="Hect, E3 ligase catalytic domain"/>
    <property type="match status" value="1"/>
</dbReference>
<dbReference type="RefSeq" id="XP_019754767.1">
    <property type="nucleotide sequence ID" value="XM_019899208.2"/>
</dbReference>
<dbReference type="KEGG" id="dpa:109533796"/>
<evidence type="ECO:0000256" key="13">
    <source>
        <dbReference type="SAM" id="MobiDB-lite"/>
    </source>
</evidence>
<feature type="region of interest" description="Disordered" evidence="13">
    <location>
        <begin position="2624"/>
        <end position="2659"/>
    </location>
</feature>
<dbReference type="InterPro" id="IPR018123">
    <property type="entry name" value="WWE-dom_subgr"/>
</dbReference>
<feature type="domain" description="UBA" evidence="14">
    <location>
        <begin position="1374"/>
        <end position="1413"/>
    </location>
</feature>
<organism evidence="17 18">
    <name type="scientific">Dendroctonus ponderosae</name>
    <name type="common">Mountain pine beetle</name>
    <dbReference type="NCBI Taxonomy" id="77166"/>
    <lineage>
        <taxon>Eukaryota</taxon>
        <taxon>Metazoa</taxon>
        <taxon>Ecdysozoa</taxon>
        <taxon>Arthropoda</taxon>
        <taxon>Hexapoda</taxon>
        <taxon>Insecta</taxon>
        <taxon>Pterygota</taxon>
        <taxon>Neoptera</taxon>
        <taxon>Endopterygota</taxon>
        <taxon>Coleoptera</taxon>
        <taxon>Polyphaga</taxon>
        <taxon>Cucujiformia</taxon>
        <taxon>Curculionidae</taxon>
        <taxon>Scolytinae</taxon>
        <taxon>Dendroctonus</taxon>
    </lineage>
</organism>
<dbReference type="FunFam" id="3.30.2160.10:FF:000007">
    <property type="entry name" value="E3 ubiquitin-protein ligase HUWE1 isoform X2"/>
    <property type="match status" value="1"/>
</dbReference>
<feature type="region of interest" description="Disordered" evidence="13">
    <location>
        <begin position="1965"/>
        <end position="1990"/>
    </location>
</feature>
<dbReference type="GO" id="GO:0005737">
    <property type="term" value="C:cytoplasm"/>
    <property type="evidence" value="ECO:0007669"/>
    <property type="project" value="TreeGrafter"/>
</dbReference>
<evidence type="ECO:0000256" key="11">
    <source>
        <dbReference type="ARBA" id="ARBA00034494"/>
    </source>
</evidence>
<evidence type="ECO:0000256" key="6">
    <source>
        <dbReference type="ARBA" id="ARBA00022679"/>
    </source>
</evidence>
<proteinExistence type="inferred from homology"/>
<feature type="compositionally biased region" description="Polar residues" evidence="13">
    <location>
        <begin position="827"/>
        <end position="845"/>
    </location>
</feature>
<dbReference type="PROSITE" id="PS50030">
    <property type="entry name" value="UBA"/>
    <property type="match status" value="1"/>
</dbReference>
<comment type="subcellular location">
    <subcellularLocation>
        <location evidence="2">Nucleus</location>
    </subcellularLocation>
</comment>
<feature type="compositionally biased region" description="Low complexity" evidence="13">
    <location>
        <begin position="2206"/>
        <end position="2217"/>
    </location>
</feature>
<feature type="region of interest" description="Disordered" evidence="13">
    <location>
        <begin position="2179"/>
        <end position="2349"/>
    </location>
</feature>
<dbReference type="GO" id="GO:0061630">
    <property type="term" value="F:ubiquitin protein ligase activity"/>
    <property type="evidence" value="ECO:0007669"/>
    <property type="project" value="UniProtKB-EC"/>
</dbReference>
<dbReference type="SUPFAM" id="SSF48371">
    <property type="entry name" value="ARM repeat"/>
    <property type="match status" value="1"/>
</dbReference>
<evidence type="ECO:0000256" key="2">
    <source>
        <dbReference type="ARBA" id="ARBA00004123"/>
    </source>
</evidence>
<feature type="compositionally biased region" description="Polar residues" evidence="13">
    <location>
        <begin position="2720"/>
        <end position="2733"/>
    </location>
</feature>
<reference evidence="17" key="2">
    <citation type="submission" date="2024-08" db="UniProtKB">
        <authorList>
            <consortium name="EnsemblMetazoa"/>
        </authorList>
    </citation>
    <scope>IDENTIFICATION</scope>
</reference>
<dbReference type="Gene3D" id="3.90.1750.10">
    <property type="entry name" value="Hect, E3 ligase catalytic domains"/>
    <property type="match status" value="1"/>
</dbReference>
<feature type="active site" description="Glycyl thioester intermediate" evidence="12">
    <location>
        <position position="4112"/>
    </location>
</feature>
<dbReference type="SUPFAM" id="SSF46934">
    <property type="entry name" value="UBA-like"/>
    <property type="match status" value="1"/>
</dbReference>
<feature type="compositionally biased region" description="Acidic residues" evidence="13">
    <location>
        <begin position="811"/>
        <end position="822"/>
    </location>
</feature>
<keyword evidence="5" id="KW-0597">Phosphoprotein</keyword>
<dbReference type="RefSeq" id="XP_048517110.1">
    <property type="nucleotide sequence ID" value="XM_048661153.1"/>
</dbReference>
<evidence type="ECO:0000313" key="17">
    <source>
        <dbReference type="EnsemblMetazoa" id="XP_019754767.1"/>
    </source>
</evidence>
<feature type="compositionally biased region" description="Basic and acidic residues" evidence="13">
    <location>
        <begin position="197"/>
        <end position="214"/>
    </location>
</feature>
<feature type="region of interest" description="Disordered" evidence="13">
    <location>
        <begin position="3202"/>
        <end position="3226"/>
    </location>
</feature>
<feature type="compositionally biased region" description="Basic and acidic residues" evidence="13">
    <location>
        <begin position="2775"/>
        <end position="2788"/>
    </location>
</feature>
<evidence type="ECO:0000256" key="4">
    <source>
        <dbReference type="ARBA" id="ARBA00012485"/>
    </source>
</evidence>
<dbReference type="SUPFAM" id="SSF117839">
    <property type="entry name" value="WWE domain"/>
    <property type="match status" value="1"/>
</dbReference>
<dbReference type="GO" id="GO:0009966">
    <property type="term" value="P:regulation of signal transduction"/>
    <property type="evidence" value="ECO:0007669"/>
    <property type="project" value="UniProtKB-ARBA"/>
</dbReference>
<dbReference type="RefSeq" id="XP_019754766.1">
    <property type="nucleotide sequence ID" value="XM_019899207.2"/>
</dbReference>
<name>A0AAR5P1L7_DENPD</name>
<dbReference type="InterPro" id="IPR035983">
    <property type="entry name" value="Hect_E3_ubiquitin_ligase"/>
</dbReference>
<dbReference type="SUPFAM" id="SSF56204">
    <property type="entry name" value="Hect, E3 ligase catalytic domain"/>
    <property type="match status" value="1"/>
</dbReference>
<dbReference type="InterPro" id="IPR041918">
    <property type="entry name" value="UBA_HUWE1"/>
</dbReference>
<comment type="similarity">
    <text evidence="11">Belongs to the UPL family. TOM1/PTR1 subfamily.</text>
</comment>
<dbReference type="Pfam" id="PF14377">
    <property type="entry name" value="UBM"/>
    <property type="match status" value="3"/>
</dbReference>
<feature type="compositionally biased region" description="Polar residues" evidence="13">
    <location>
        <begin position="2179"/>
        <end position="2205"/>
    </location>
</feature>
<dbReference type="CDD" id="cd00078">
    <property type="entry name" value="HECTc"/>
    <property type="match status" value="1"/>
</dbReference>
<evidence type="ECO:0000256" key="1">
    <source>
        <dbReference type="ARBA" id="ARBA00000885"/>
    </source>
</evidence>
<feature type="compositionally biased region" description="Polar residues" evidence="13">
    <location>
        <begin position="2893"/>
        <end position="2903"/>
    </location>
</feature>
<dbReference type="Pfam" id="PF00627">
    <property type="entry name" value="UBA"/>
    <property type="match status" value="1"/>
</dbReference>
<feature type="domain" description="WWE" evidence="16">
    <location>
        <begin position="1627"/>
        <end position="1704"/>
    </location>
</feature>
<dbReference type="InterPro" id="IPR037197">
    <property type="entry name" value="WWE_dom_sf"/>
</dbReference>
<reference evidence="18" key="1">
    <citation type="journal article" date="2013" name="Genome Biol.">
        <title>Draft genome of the mountain pine beetle, Dendroctonus ponderosae Hopkins, a major forest pest.</title>
        <authorList>
            <person name="Keeling C.I."/>
            <person name="Yuen M.M."/>
            <person name="Liao N.Y."/>
            <person name="Docking T.R."/>
            <person name="Chan S.K."/>
            <person name="Taylor G.A."/>
            <person name="Palmquist D.L."/>
            <person name="Jackman S.D."/>
            <person name="Nguyen A."/>
            <person name="Li M."/>
            <person name="Henderson H."/>
            <person name="Janes J.K."/>
            <person name="Zhao Y."/>
            <person name="Pandoh P."/>
            <person name="Moore R."/>
            <person name="Sperling F.A."/>
            <person name="Huber D.P."/>
            <person name="Birol I."/>
            <person name="Jones S.J."/>
            <person name="Bohlmann J."/>
        </authorList>
    </citation>
    <scope>NUCLEOTIDE SEQUENCE</scope>
</reference>
<feature type="region of interest" description="Disordered" evidence="13">
    <location>
        <begin position="2570"/>
        <end position="2590"/>
    </location>
</feature>
<feature type="compositionally biased region" description="Basic and acidic residues" evidence="13">
    <location>
        <begin position="2339"/>
        <end position="2348"/>
    </location>
</feature>
<dbReference type="Pfam" id="PF00632">
    <property type="entry name" value="HECT"/>
    <property type="match status" value="1"/>
</dbReference>
<evidence type="ECO:0000259" key="16">
    <source>
        <dbReference type="PROSITE" id="PS50918"/>
    </source>
</evidence>
<sequence>MKIDRSRVRKSTSDVPIECLQLIYRLQQCSRTELLEELSKIHSWTFGKCELLHWAQVLDIFDRILLNAAERNEDNKWALKCDSFSGKDKLLLICILRFTSLLIEHSFSRHLYNSMEHLLVLLMSNEMNVVLEVLNLLYMFSKRSNFISRLKTEEKECLLSRLLYLAEHWGGKENGFGLAGCCDPKKEIPSSATTLHVEFHKEDSPKSPTKRDSAESTTKGGTKPNLHIIHIEHIDKLNKTPAEIMKSLISMYYVPPEKEMWLYTHVRLATHFANYEKRLKCVQARLQALSVLVYSSTLQESPSNLLYNGILEELVEVVELQDPQLTDIRCAALRTLTAIIHLDRNPQFPHNRRPGARLNSIIDVTGASQYHGFLPTLVRNCIASLTSQQDFGQAAFKNMKLQDEPGSNETTSDVEMPNISPTLAPNTGASFGMDIASRDPPTLDQIISTESNKFPVSLTTALFSFLYHLASYDVGGEALVSCGMMESLLQVINWQGYELDHITFVTRAVRVIDLITNIDMQAFQAHGGLNSFINRLEVEVNFCKKEQMYVVKANLVEQNFEDINTQGTSEEPTTTVELESVAENTGKTCLPQRAALLKSLLNFLKKAFQDSAFAESIRHLMEGPLPSALKNIIANAEYYGPSLFLLATDVVTVYVYQEPALLSALQDNGLTNVVLHALLVKEVPATREVLGSLPNVFSALCLNARGLESFAKHKPFEKLFYILLSPAYLPAMRRRRSSEAATDTATNLGNAMDELMRHQPSLRQDATLAIISLLEELVYEGTDPKYVCWRPHTRTEPVAIRLGRTAPTEGSSDEEEEEEDETSTSSQNANAQTQTESGASTSQAPVGTERQPIALIDYVLNAMKFIDAILSNNSTDDHCREFVQKGGLKPLLRLLGLSNLPADCPVTNPAQAVATVCKSILNLAHEPFLFQEGLQQLSEVLDRLKPLCAPTEESKTTLGSSRLLMELASAPDPTTAFSSAQATPLLHAMCAAHGYVLMFVHVCRTGQQEIRSLSLQHWGKKEGAKVLKGLAELYTALVWESTLLLAYCSDDLIPSECDFTRESIEKLNQFFDRCETTQGVASDTCTHPSSVDPLGAGNAPMEVDGSESSKPDVRNLKYIKPLLGASSRLGRTLAELFGLLVKLCVGSPVRQRRGQNNAAAHPTPSVHARKVALALNALLAKGLDCDTLPPCPTPKCRLTFLICSVGFTSPMLFDERRYPYYLMLKKFISMGGQATFFKTFRWALQGDGKIPRDVNSLPDGTLGFFDAWLTLLEKMVNPKAILESPHLISNRSDAAYNFDPLKYLIQIHRLAFYSIDRLWANTPITSYGSRITETILTILKHIYWGEKVIKEKLKQENLRNDQAASSSNGPVTFRDNDDNLRQLIDMGFTRDHVIEALLHSTTLEQATDYLLTIPLQSRATTSNMDVETAEDDQVMQAVAISLDSNSSLDNHHAIVEELKTLLDDFAETALNMCLELLNKMPELVHKTCELLVTIMKRNGKVYRDGLLETIVTNILENANIIANITLQAPANKPSYNIIVDTEASKRLANYTHLFILFYEVASYYEMRLPFMAIYGTPLVDLVIQLIQQAEYLRRDVLLNDSKEFPEPKWLASCLLLIDAYSKVANRTDRKCKMHISTNRVWRWYDLVTGRWTHYSAENNKIINEAYWAGEQSVRVTCLRKRYTITFPNMLQMNDETGNNRPIAMTLLSLTHPSCTNISKEPPEDPLFVELTSKERARCIPVPPLSKAQIKTVLKCCVSLLHMPLGRDLLHSILQVCVRFTRDFEMAKVFVAAGGIKCLLQLRHIPDFGGFGVIATILIRHALEEPNTLAYALEKVIRGRALCAIPPPYRDLLYLSRQLGAAVTRDPNAFFQVANNVLRVDVSVSKPGDSLDAAFPLKAEPPTRTKAPPLEDPISIQVVYDLLDALLKPLVDKTKEDTDIDRKELKKCYVDATAGAESLSAFNLPATSTANTDGKKEGAKATAPTTDKKDDKTVVKPMLPKSVILKILADAVVSYGPIAKLVTEYNYKANCVEMIKEDTSALAFIFDKILPETENISDSDCATMCRMLIAALASANHSPDAQLLLVSEVKAALSRAVALPESSEKHSQIQHICGIISTMIDNCPMPPRNPNNVSSLNNIIKILIRRGLFNDLAKITHYLDLSSPYTSFTANAALKPLESLSRTINQPGPNTTVAKGRKPSTTAPGDTSTGSSTQTEQSNRLEEEDSENVEDAQSETNTERNEAEGERDRLEEIMEQILDGATERVRSSTMEIDDVGPLGYDPERDPTEELMSTDSGESDSNPSDDNDEDGNNDDDDGVDVDMDDNDDNDDNNYDDDDNNEGDRRGRDSELLEESSGLFRVATNDREEDVLMIHYDGENEAALPRMIRWNENGYAVPMLDDNSGDHAIIHPLLLSRNGGETNTNTVSRTQRTTQHRPRRYQYLLNPRNPNPPVILQRLLGTHDPHAMANMMTANNILAAPADIAREQARVVIMDNFGILPSNEEQIDFVDQSGYLFGPGLAATLSHVPPVVHWWNMESKLLDLESVFDCTSWICNLLMPNLLKHRNEDMKVKKAKEEEERAKKRKGKTDILKPLNDAKDAKWHLLPDRSDPLDPDDHQLMLFNYTHDGENDQNSRERMDSGETNQETTLTSGQENVPPDRDSIVVIGVPSQRTTLVINYPSDSSSGDSSNRDDGEGGADSQPDVRVDVTDVLVEHSREDSPNDSNSINPGGNSQSEMVITPLRINFRSEPSAESQSNLSESSQNIATAQTQTTSADAIERADDSNSRADSENSESDYFPSEMSLSAFFPNPRIGEFNTSRRVGFPREGDDQESDDTSRFRRSPGSLQAIFEEAINQHIEDYASNRDRDGAPVEGASSGSSSEQQSQSEDARIANDASSSTNTSQVENRESTEGVSEPEPVAGPTNAGPSTATEEDDIPEGVDPSFLEALPPEIRREVLEQHRILCLQQRLANRSAETTSTAAASAEASNSNEVPQEVSPEFLAALPPALQEEVLTQQRLEQQRQAAARAPPNEPFDAQSFFQTLPPSLRTMILSDMEDSQMSALPPELAAEAQNLRRDWYARNRQIAQERFLQSNLPTIIRHSRGGRQSHRPITFQRGGWSQWSREFISSTSVRSTNSQMRIRGRQLLDHEGISCLLVLLFTDEPHLNKLRLHRVIRNLCYHAPTREWIINALLAVIDKSVHAKPDETSTRPSRKVPRAGPLTSKLQTDTRHLNTGGHWLTIRMEAALGCAANVFLVSKGPGKKADRLSGSQAIGIHPQAAPVVCRNTLDLFTALAKAFPSCLLPIRLFREDTLDRSSISPVKLNAPGQPDFWDILLKLDSAGAKKGKSIAKSSMGSTATESESISFDNTVFGRLLNMLGSPVVNRNTQLTDNLLKLLSVTTSGMPELVKPHRLKKQSSGDPSVILTSQPPINALTLAVNVITYKNCSEEGLEFITNLLLNLASSSQEMSYLILRLLLNGAIEIGLIVESQIQSMLGDLQDLKTLLKKKIDDKDKDSGPSTSKGVLHNRFTNEQVIVTASTKVKAACELQLPSMVPLTSKSSSQLFFLRVLRVIVQIRNSIKHNLKRNNLEGGLPALSDQLCRLESLWETLSLCLLELEHAPDHHAVLVLQPAVEAFFLVHSPQQGSVAYKGVEKETPNATAEGGEPQNPPESVPAPAASADRLGERIWFNLAEVITSPVQEESSRTSFDFEHRQIEQRVVTPEQQKFLAFAEKHRTVLNQILRQSTAHLADGPFAVLVDHTRILDFDIKRRYFRTELERMDHGIRREETAVHVRRSNVFEDSFRELFRRAPEEWKNRFYIVFEDEEGQDAGGLLREWYVIISRDIFNPMYALFTVSPGDRVTYMINSASHYNSNHLCYYKFVGRVIAKAIYDNKLLECYFTRSFYKHILGIPVKYTDMESEDYSFYRGLVYLMENNINHLGLDLTFSTEISEFGVTETRDLIPNGRHIPVSEENKMEYVRLVCQMKMTGAIKQQLTAFLEGFYDIIPMRLISIFNEQELELLISGLPNVDIDDLKANTEYHKYQSNSLQIQWFWRALRSFDQADRAKFLQFVTGTSKVPLQGFSALEGMNGVQKFQIHRDDRSTDRLPSAHTCFNQLDLPVYETYDKLRAYLLKAIHECSEGFGFA</sequence>
<evidence type="ECO:0000259" key="14">
    <source>
        <dbReference type="PROSITE" id="PS50030"/>
    </source>
</evidence>
<dbReference type="InterPro" id="IPR010314">
    <property type="entry name" value="E3_Ub_ligase_DUF913"/>
</dbReference>
<dbReference type="GeneID" id="109533796"/>
<dbReference type="InterPro" id="IPR004170">
    <property type="entry name" value="WWE_dom"/>
</dbReference>
<feature type="region of interest" description="Disordered" evidence="13">
    <location>
        <begin position="799"/>
        <end position="846"/>
    </location>
</feature>
<feature type="region of interest" description="Disordered" evidence="13">
    <location>
        <begin position="2672"/>
        <end position="2733"/>
    </location>
</feature>
<dbReference type="Pfam" id="PF06012">
    <property type="entry name" value="DUF908"/>
    <property type="match status" value="1"/>
</dbReference>
<feature type="domain" description="HECT" evidence="15">
    <location>
        <begin position="3809"/>
        <end position="4145"/>
    </location>
</feature>
<protein>
    <recommendedName>
        <fullName evidence="4">HECT-type E3 ubiquitin transferase</fullName>
        <ecNumber evidence="4">2.3.2.26</ecNumber>
    </recommendedName>
</protein>
<comment type="pathway">
    <text evidence="3">Protein modification; protein ubiquitination.</text>
</comment>
<dbReference type="Pfam" id="PF06025">
    <property type="entry name" value="DUF913"/>
    <property type="match status" value="1"/>
</dbReference>
<dbReference type="GO" id="GO:0006511">
    <property type="term" value="P:ubiquitin-dependent protein catabolic process"/>
    <property type="evidence" value="ECO:0007669"/>
    <property type="project" value="TreeGrafter"/>
</dbReference>
<evidence type="ECO:0000256" key="10">
    <source>
        <dbReference type="ARBA" id="ARBA00023242"/>
    </source>
</evidence>
<keyword evidence="7" id="KW-0227">DNA damage</keyword>
<dbReference type="CTD" id="10075"/>
<evidence type="ECO:0000259" key="15">
    <source>
        <dbReference type="PROSITE" id="PS50237"/>
    </source>
</evidence>
<dbReference type="GO" id="GO:0008270">
    <property type="term" value="F:zinc ion binding"/>
    <property type="evidence" value="ECO:0007669"/>
    <property type="project" value="InterPro"/>
</dbReference>
<dbReference type="SMART" id="SM00678">
    <property type="entry name" value="WWE"/>
    <property type="match status" value="1"/>
</dbReference>
<keyword evidence="6" id="KW-0808">Transferase</keyword>
<keyword evidence="9" id="KW-0234">DNA repair</keyword>
<dbReference type="InterPro" id="IPR009060">
    <property type="entry name" value="UBA-like_sf"/>
</dbReference>
<dbReference type="Pfam" id="PF02825">
    <property type="entry name" value="WWE"/>
    <property type="match status" value="1"/>
</dbReference>
<accession>A0AAR5P1L7</accession>
<dbReference type="GO" id="GO:0000209">
    <property type="term" value="P:protein polyubiquitination"/>
    <property type="evidence" value="ECO:0007669"/>
    <property type="project" value="TreeGrafter"/>
</dbReference>
<dbReference type="PANTHER" id="PTHR11254">
    <property type="entry name" value="HECT DOMAIN UBIQUITIN-PROTEIN LIGASE"/>
    <property type="match status" value="1"/>
</dbReference>
<evidence type="ECO:0000256" key="8">
    <source>
        <dbReference type="ARBA" id="ARBA00022786"/>
    </source>
</evidence>
<evidence type="ECO:0000313" key="18">
    <source>
        <dbReference type="Proteomes" id="UP000019118"/>
    </source>
</evidence>
<feature type="compositionally biased region" description="Acidic residues" evidence="13">
    <location>
        <begin position="2221"/>
        <end position="2232"/>
    </location>
</feature>
<keyword evidence="8 12" id="KW-0833">Ubl conjugation pathway</keyword>
<dbReference type="InterPro" id="IPR015940">
    <property type="entry name" value="UBA"/>
</dbReference>
<evidence type="ECO:0000256" key="3">
    <source>
        <dbReference type="ARBA" id="ARBA00004906"/>
    </source>
</evidence>
<feature type="region of interest" description="Disordered" evidence="13">
    <location>
        <begin position="3652"/>
        <end position="3676"/>
    </location>
</feature>
<feature type="compositionally biased region" description="Basic and acidic residues" evidence="13">
    <location>
        <begin position="2700"/>
        <end position="2718"/>
    </location>
</feature>
<dbReference type="GO" id="GO:0005634">
    <property type="term" value="C:nucleus"/>
    <property type="evidence" value="ECO:0007669"/>
    <property type="project" value="UniProtKB-SubCell"/>
</dbReference>
<feature type="compositionally biased region" description="Polar residues" evidence="13">
    <location>
        <begin position="2639"/>
        <end position="2652"/>
    </location>
</feature>
<dbReference type="PANTHER" id="PTHR11254:SF67">
    <property type="entry name" value="E3 UBIQUITIN-PROTEIN LIGASE HUWE1"/>
    <property type="match status" value="1"/>
</dbReference>
<dbReference type="GO" id="GO:0006281">
    <property type="term" value="P:DNA repair"/>
    <property type="evidence" value="ECO:0007669"/>
    <property type="project" value="UniProtKB-KW"/>
</dbReference>
<feature type="compositionally biased region" description="Basic and acidic residues" evidence="13">
    <location>
        <begin position="2624"/>
        <end position="2638"/>
    </location>
</feature>
<feature type="region of interest" description="Disordered" evidence="13">
    <location>
        <begin position="2747"/>
        <end position="2843"/>
    </location>
</feature>
<dbReference type="Gene3D" id="3.30.2410.10">
    <property type="entry name" value="Hect, E3 ligase catalytic domain"/>
    <property type="match status" value="1"/>
</dbReference>
<dbReference type="EnsemblMetazoa" id="XM_019899208.1">
    <property type="protein sequence ID" value="XP_019754767.1"/>
    <property type="gene ID" value="LOC109533796"/>
</dbReference>
<dbReference type="EnsemblMetazoa" id="XM_019899207.1">
    <property type="protein sequence ID" value="XP_019754766.1"/>
    <property type="gene ID" value="LOC109533796"/>
</dbReference>
<keyword evidence="10" id="KW-0539">Nucleus</keyword>
<comment type="catalytic activity">
    <reaction evidence="1">
        <text>S-ubiquitinyl-[E2 ubiquitin-conjugating enzyme]-L-cysteine + [acceptor protein]-L-lysine = [E2 ubiquitin-conjugating enzyme]-L-cysteine + N(6)-ubiquitinyl-[acceptor protein]-L-lysine.</text>
        <dbReference type="EC" id="2.3.2.26"/>
    </reaction>
</comment>
<dbReference type="SMART" id="SM00119">
    <property type="entry name" value="HECTc"/>
    <property type="match status" value="1"/>
</dbReference>
<dbReference type="InterPro" id="IPR010309">
    <property type="entry name" value="E3_Ub_ligase_DUF908"/>
</dbReference>
<dbReference type="Proteomes" id="UP000019118">
    <property type="component" value="Unassembled WGS sequence"/>
</dbReference>
<evidence type="ECO:0000256" key="7">
    <source>
        <dbReference type="ARBA" id="ARBA00022763"/>
    </source>
</evidence>
<feature type="compositionally biased region" description="Acidic residues" evidence="13">
    <location>
        <begin position="2301"/>
        <end position="2338"/>
    </location>
</feature>
<dbReference type="Gene3D" id="1.10.8.10">
    <property type="entry name" value="DNA helicase RuvA subunit, C-terminal domain"/>
    <property type="match status" value="1"/>
</dbReference>
<dbReference type="FunFam" id="3.30.2410.10:FF:000004">
    <property type="entry name" value="E3 ubiquitin-protein ligase HUWE1, variant"/>
    <property type="match status" value="1"/>
</dbReference>
<dbReference type="PROSITE" id="PS50918">
    <property type="entry name" value="WWE"/>
    <property type="match status" value="1"/>
</dbReference>
<feature type="compositionally biased region" description="Low complexity" evidence="13">
    <location>
        <begin position="2871"/>
        <end position="2885"/>
    </location>
</feature>
<dbReference type="PROSITE" id="PS50237">
    <property type="entry name" value="HECT"/>
    <property type="match status" value="1"/>
</dbReference>
<dbReference type="InterPro" id="IPR025527">
    <property type="entry name" value="HUWE1/Rev1_UBM"/>
</dbReference>
<feature type="region of interest" description="Disordered" evidence="13">
    <location>
        <begin position="197"/>
        <end position="223"/>
    </location>
</feature>
<dbReference type="InterPro" id="IPR016024">
    <property type="entry name" value="ARM-type_fold"/>
</dbReference>